<keyword evidence="1" id="KW-0969">Cilium</keyword>
<keyword evidence="2" id="KW-1185">Reference proteome</keyword>
<comment type="caution">
    <text evidence="1">The sequence shown here is derived from an EMBL/GenBank/DDBJ whole genome shotgun (WGS) entry which is preliminary data.</text>
</comment>
<dbReference type="InterPro" id="IPR010845">
    <property type="entry name" value="FlaF"/>
</dbReference>
<name>A0ABS6BK22_9SPHN</name>
<gene>
    <name evidence="1" type="primary">flaF</name>
    <name evidence="1" type="ORF">KOF26_12280</name>
</gene>
<dbReference type="Proteomes" id="UP000776276">
    <property type="component" value="Unassembled WGS sequence"/>
</dbReference>
<dbReference type="NCBIfam" id="NF009435">
    <property type="entry name" value="PRK12794.1"/>
    <property type="match status" value="1"/>
</dbReference>
<keyword evidence="1" id="KW-0966">Cell projection</keyword>
<dbReference type="RefSeq" id="WP_216325218.1">
    <property type="nucleotide sequence ID" value="NZ_JAHKRT010000006.1"/>
</dbReference>
<protein>
    <submittedName>
        <fullName evidence="1">Flagellar biosynthesis regulator FlaF</fullName>
    </submittedName>
</protein>
<organism evidence="1 2">
    <name type="scientific">Sphingomonas quercus</name>
    <dbReference type="NCBI Taxonomy" id="2842451"/>
    <lineage>
        <taxon>Bacteria</taxon>
        <taxon>Pseudomonadati</taxon>
        <taxon>Pseudomonadota</taxon>
        <taxon>Alphaproteobacteria</taxon>
        <taxon>Sphingomonadales</taxon>
        <taxon>Sphingomonadaceae</taxon>
        <taxon>Sphingomonas</taxon>
    </lineage>
</organism>
<dbReference type="Pfam" id="PF07309">
    <property type="entry name" value="FlaF"/>
    <property type="match status" value="1"/>
</dbReference>
<reference evidence="1 2" key="1">
    <citation type="submission" date="2021-06" db="EMBL/GenBank/DDBJ databases">
        <title>Sphingomonas sp. XMGL2, whole genome shotgun sequencing project.</title>
        <authorList>
            <person name="Zhao G."/>
            <person name="Shen L."/>
        </authorList>
    </citation>
    <scope>NUCLEOTIDE SEQUENCE [LARGE SCALE GENOMIC DNA]</scope>
    <source>
        <strain evidence="1 2">XMGL2</strain>
    </source>
</reference>
<sequence length="121" mass="13286">MSVDAYRRARAIIESPRGTEYRLISNVTGEMIQARDAGLAGTALMPALHRNRAVWGTFSSMCAAPGNQLSDELRAGIISLALWVDRHTTLVVRGQDTIDELISVNRTLMDGLQQENFSPEA</sequence>
<evidence type="ECO:0000313" key="1">
    <source>
        <dbReference type="EMBL" id="MBU3078645.1"/>
    </source>
</evidence>
<proteinExistence type="predicted"/>
<dbReference type="EMBL" id="JAHKRT010000006">
    <property type="protein sequence ID" value="MBU3078645.1"/>
    <property type="molecule type" value="Genomic_DNA"/>
</dbReference>
<keyword evidence="1" id="KW-0282">Flagellum</keyword>
<accession>A0ABS6BK22</accession>
<evidence type="ECO:0000313" key="2">
    <source>
        <dbReference type="Proteomes" id="UP000776276"/>
    </source>
</evidence>